<evidence type="ECO:0000259" key="1">
    <source>
        <dbReference type="Pfam" id="PF13490"/>
    </source>
</evidence>
<protein>
    <submittedName>
        <fullName evidence="2">Anti-sigma factor family protein</fullName>
    </submittedName>
</protein>
<name>A0ABW1Z4R3_9BACT</name>
<dbReference type="InterPro" id="IPR027383">
    <property type="entry name" value="Znf_put"/>
</dbReference>
<dbReference type="Pfam" id="PF13490">
    <property type="entry name" value="zf-HC2"/>
    <property type="match status" value="1"/>
</dbReference>
<dbReference type="Proteomes" id="UP001596391">
    <property type="component" value="Unassembled WGS sequence"/>
</dbReference>
<sequence length="97" mass="10947">MNCTEFLAKLTDFFDGTIDPSIMEEVKTHLCSCHHCEVVVDTTRHTIDFYRKNEQYDLPSPVADRLRGAIMDRCRAIGVNKDGLTINSKSVTPSKAK</sequence>
<dbReference type="EMBL" id="JBHSWI010000001">
    <property type="protein sequence ID" value="MFC6644382.1"/>
    <property type="molecule type" value="Genomic_DNA"/>
</dbReference>
<evidence type="ECO:0000313" key="3">
    <source>
        <dbReference type="Proteomes" id="UP001596391"/>
    </source>
</evidence>
<feature type="domain" description="Putative zinc-finger" evidence="1">
    <location>
        <begin position="3"/>
        <end position="36"/>
    </location>
</feature>
<comment type="caution">
    <text evidence="2">The sequence shown here is derived from an EMBL/GenBank/DDBJ whole genome shotgun (WGS) entry which is preliminary data.</text>
</comment>
<gene>
    <name evidence="2" type="ORF">ACFQBQ_01990</name>
</gene>
<organism evidence="2 3">
    <name type="scientific">Granulicella cerasi</name>
    <dbReference type="NCBI Taxonomy" id="741063"/>
    <lineage>
        <taxon>Bacteria</taxon>
        <taxon>Pseudomonadati</taxon>
        <taxon>Acidobacteriota</taxon>
        <taxon>Terriglobia</taxon>
        <taxon>Terriglobales</taxon>
        <taxon>Acidobacteriaceae</taxon>
        <taxon>Granulicella</taxon>
    </lineage>
</organism>
<evidence type="ECO:0000313" key="2">
    <source>
        <dbReference type="EMBL" id="MFC6644382.1"/>
    </source>
</evidence>
<accession>A0ABW1Z4R3</accession>
<keyword evidence="3" id="KW-1185">Reference proteome</keyword>
<reference evidence="3" key="1">
    <citation type="journal article" date="2019" name="Int. J. Syst. Evol. Microbiol.">
        <title>The Global Catalogue of Microorganisms (GCM) 10K type strain sequencing project: providing services to taxonomists for standard genome sequencing and annotation.</title>
        <authorList>
            <consortium name="The Broad Institute Genomics Platform"/>
            <consortium name="The Broad Institute Genome Sequencing Center for Infectious Disease"/>
            <person name="Wu L."/>
            <person name="Ma J."/>
        </authorList>
    </citation>
    <scope>NUCLEOTIDE SEQUENCE [LARGE SCALE GENOMIC DNA]</scope>
    <source>
        <strain evidence="3">CGMCC 1.16026</strain>
    </source>
</reference>
<proteinExistence type="predicted"/>
<dbReference type="RefSeq" id="WP_263372317.1">
    <property type="nucleotide sequence ID" value="NZ_JAGSYD010000004.1"/>
</dbReference>